<dbReference type="Gene3D" id="3.40.50.720">
    <property type="entry name" value="NAD(P)-binding Rossmann-like Domain"/>
    <property type="match status" value="1"/>
</dbReference>
<sequence length="334" mass="34780">MKILITGGAGFLGTQLARALLKQGHFRGRPIASLTLADRVAPAHPDVATDARVTVDIGDLLERMPPLLAAGHDAVFHLASAVSAECEADFDLGLRSNLDTTRALLDGLRAQALRSGRPPVLFFSSSVAVFGADPGIPLPAVIRDDTLPTPQSSYGTQKFICEQLIAEYTRKGYVDGRVARLMTVSVRPGRPNGAASSFLSGIIREPLAGIPTVCPVGLATEVALASPANTVAGILAVAQADREALGGRTAINLPALTVSVRQMLDALRAVAGEQTAGLVTPAPDAAIARIVGGWPARFESPRAAALGLKPDVSYRAVIEQYIAENESGRASTPS</sequence>
<evidence type="ECO:0000256" key="2">
    <source>
        <dbReference type="ARBA" id="ARBA00023277"/>
    </source>
</evidence>
<organism evidence="4 5">
    <name type="scientific">Bordetella genomosp. 11</name>
    <dbReference type="NCBI Taxonomy" id="1416808"/>
    <lineage>
        <taxon>Bacteria</taxon>
        <taxon>Pseudomonadati</taxon>
        <taxon>Pseudomonadota</taxon>
        <taxon>Betaproteobacteria</taxon>
        <taxon>Burkholderiales</taxon>
        <taxon>Alcaligenaceae</taxon>
        <taxon>Bordetella</taxon>
    </lineage>
</organism>
<dbReference type="InterPro" id="IPR050005">
    <property type="entry name" value="DenD"/>
</dbReference>
<reference evidence="5" key="1">
    <citation type="submission" date="2017-05" db="EMBL/GenBank/DDBJ databases">
        <title>Complete and WGS of Bordetella genogroups.</title>
        <authorList>
            <person name="Spilker T."/>
            <person name="Lipuma J."/>
        </authorList>
    </citation>
    <scope>NUCLEOTIDE SEQUENCE [LARGE SCALE GENOMIC DNA]</scope>
    <source>
        <strain evidence="5">AU8856</strain>
    </source>
</reference>
<keyword evidence="2" id="KW-0119">Carbohydrate metabolism</keyword>
<keyword evidence="1" id="KW-0521">NADP</keyword>
<dbReference type="EMBL" id="NEVS01000001">
    <property type="protein sequence ID" value="OZI67467.1"/>
    <property type="molecule type" value="Genomic_DNA"/>
</dbReference>
<dbReference type="PANTHER" id="PTHR43103">
    <property type="entry name" value="NUCLEOSIDE-DIPHOSPHATE-SUGAR EPIMERASE"/>
    <property type="match status" value="1"/>
</dbReference>
<proteinExistence type="predicted"/>
<dbReference type="Proteomes" id="UP000215767">
    <property type="component" value="Unassembled WGS sequence"/>
</dbReference>
<evidence type="ECO:0000313" key="5">
    <source>
        <dbReference type="Proteomes" id="UP000215767"/>
    </source>
</evidence>
<dbReference type="PANTHER" id="PTHR43103:SF3">
    <property type="entry name" value="ADP-L-GLYCERO-D-MANNO-HEPTOSE-6-EPIMERASE"/>
    <property type="match status" value="1"/>
</dbReference>
<accession>A0A261V0Y5</accession>
<dbReference type="RefSeq" id="WP_094840671.1">
    <property type="nucleotide sequence ID" value="NZ_NEVS01000001.1"/>
</dbReference>
<feature type="domain" description="NAD-dependent epimerase/dehydratase" evidence="3">
    <location>
        <begin position="3"/>
        <end position="210"/>
    </location>
</feature>
<comment type="caution">
    <text evidence="4">The sequence shown here is derived from an EMBL/GenBank/DDBJ whole genome shotgun (WGS) entry which is preliminary data.</text>
</comment>
<dbReference type="InterPro" id="IPR001509">
    <property type="entry name" value="Epimerase_deHydtase"/>
</dbReference>
<dbReference type="Gene3D" id="3.90.25.10">
    <property type="entry name" value="UDP-galactose 4-epimerase, domain 1"/>
    <property type="match status" value="1"/>
</dbReference>
<dbReference type="GO" id="GO:0016491">
    <property type="term" value="F:oxidoreductase activity"/>
    <property type="evidence" value="ECO:0007669"/>
    <property type="project" value="InterPro"/>
</dbReference>
<gene>
    <name evidence="4" type="ORF">CAL28_06330</name>
</gene>
<dbReference type="Pfam" id="PF01370">
    <property type="entry name" value="Epimerase"/>
    <property type="match status" value="1"/>
</dbReference>
<evidence type="ECO:0000313" key="4">
    <source>
        <dbReference type="EMBL" id="OZI67467.1"/>
    </source>
</evidence>
<dbReference type="OrthoDB" id="9801056at2"/>
<dbReference type="NCBIfam" id="NF043036">
    <property type="entry name" value="ErythonDh"/>
    <property type="match status" value="1"/>
</dbReference>
<protein>
    <submittedName>
        <fullName evidence="4">NAD-dependent epimerase</fullName>
    </submittedName>
</protein>
<dbReference type="InterPro" id="IPR036291">
    <property type="entry name" value="NAD(P)-bd_dom_sf"/>
</dbReference>
<evidence type="ECO:0000259" key="3">
    <source>
        <dbReference type="Pfam" id="PF01370"/>
    </source>
</evidence>
<keyword evidence="5" id="KW-1185">Reference proteome</keyword>
<dbReference type="SUPFAM" id="SSF51735">
    <property type="entry name" value="NAD(P)-binding Rossmann-fold domains"/>
    <property type="match status" value="1"/>
</dbReference>
<name>A0A261V0Y5_9BORD</name>
<evidence type="ECO:0000256" key="1">
    <source>
        <dbReference type="ARBA" id="ARBA00022857"/>
    </source>
</evidence>
<dbReference type="AlphaFoldDB" id="A0A261V0Y5"/>